<comment type="cofactor">
    <cofactor evidence="1">
        <name>Mg(2+)</name>
        <dbReference type="ChEBI" id="CHEBI:18420"/>
    </cofactor>
</comment>
<dbReference type="Pfam" id="PF19279">
    <property type="entry name" value="YegS_C"/>
    <property type="match status" value="1"/>
</dbReference>
<keyword evidence="4" id="KW-0479">Metal-binding</keyword>
<feature type="domain" description="DAGKc" evidence="12">
    <location>
        <begin position="1"/>
        <end position="129"/>
    </location>
</feature>
<evidence type="ECO:0000256" key="8">
    <source>
        <dbReference type="ARBA" id="ARBA00022842"/>
    </source>
</evidence>
<dbReference type="RefSeq" id="WP_013550571.1">
    <property type="nucleotide sequence ID" value="NC_014934.1"/>
</dbReference>
<dbReference type="InterPro" id="IPR001206">
    <property type="entry name" value="Diacylglycerol_kinase_cat_dom"/>
</dbReference>
<accession>E6XDG1</accession>
<dbReference type="SUPFAM" id="SSF111331">
    <property type="entry name" value="NAD kinase/diacylglycerol kinase-like"/>
    <property type="match status" value="1"/>
</dbReference>
<dbReference type="Pfam" id="PF00781">
    <property type="entry name" value="DAGK_cat"/>
    <property type="match status" value="1"/>
</dbReference>
<reference evidence="13 14" key="1">
    <citation type="journal article" date="2010" name="Stand. Genomic Sci.">
        <title>Complete genome sequence of Cellulophaga algicola type strain (IC166).</title>
        <authorList>
            <person name="Abt B."/>
            <person name="Lu M."/>
            <person name="Misra M."/>
            <person name="Han C."/>
            <person name="Nolan M."/>
            <person name="Lucas S."/>
            <person name="Hammon N."/>
            <person name="Deshpande S."/>
            <person name="Cheng J.F."/>
            <person name="Tapia R."/>
            <person name="Goodwin L."/>
            <person name="Pitluck S."/>
            <person name="Liolios K."/>
            <person name="Pagani I."/>
            <person name="Ivanova N."/>
            <person name="Mavromatis K."/>
            <person name="Ovchinikova G."/>
            <person name="Pati A."/>
            <person name="Chen A."/>
            <person name="Palaniappan K."/>
            <person name="Land M."/>
            <person name="Hauser L."/>
            <person name="Chang Y.J."/>
            <person name="Jeffries C.D."/>
            <person name="Detter J.C."/>
            <person name="Brambilla E."/>
            <person name="Rohde M."/>
            <person name="Tindall B.J."/>
            <person name="Goker M."/>
            <person name="Woyke T."/>
            <person name="Bristow J."/>
            <person name="Eisen J.A."/>
            <person name="Markowitz V."/>
            <person name="Hugenholtz P."/>
            <person name="Kyrpides N.C."/>
            <person name="Klenk H.P."/>
            <person name="Lapidus A."/>
        </authorList>
    </citation>
    <scope>NUCLEOTIDE SEQUENCE [LARGE SCALE GENOMIC DNA]</scope>
    <source>
        <strain evidence="14">DSM 14237 / IC166 / ACAM 630</strain>
    </source>
</reference>
<dbReference type="Proteomes" id="UP000008634">
    <property type="component" value="Chromosome"/>
</dbReference>
<evidence type="ECO:0000313" key="14">
    <source>
        <dbReference type="Proteomes" id="UP000008634"/>
    </source>
</evidence>
<dbReference type="InterPro" id="IPR045540">
    <property type="entry name" value="YegS/DAGK_C"/>
</dbReference>
<name>E6XDG1_CELAD</name>
<keyword evidence="8" id="KW-0460">Magnesium</keyword>
<evidence type="ECO:0000256" key="6">
    <source>
        <dbReference type="ARBA" id="ARBA00022777"/>
    </source>
</evidence>
<evidence type="ECO:0000256" key="10">
    <source>
        <dbReference type="ARBA" id="ARBA00023209"/>
    </source>
</evidence>
<dbReference type="PANTHER" id="PTHR12358:SF106">
    <property type="entry name" value="LIPID KINASE YEGS"/>
    <property type="match status" value="1"/>
</dbReference>
<protein>
    <submittedName>
        <fullName evidence="13">Diacylglycerol kinase catalytic region</fullName>
    </submittedName>
</protein>
<dbReference type="GO" id="GO:0005524">
    <property type="term" value="F:ATP binding"/>
    <property type="evidence" value="ECO:0007669"/>
    <property type="project" value="UniProtKB-KW"/>
</dbReference>
<dbReference type="GO" id="GO:0046872">
    <property type="term" value="F:metal ion binding"/>
    <property type="evidence" value="ECO:0007669"/>
    <property type="project" value="UniProtKB-KW"/>
</dbReference>
<evidence type="ECO:0000256" key="4">
    <source>
        <dbReference type="ARBA" id="ARBA00022723"/>
    </source>
</evidence>
<dbReference type="AlphaFoldDB" id="E6XDG1"/>
<keyword evidence="7" id="KW-0067">ATP-binding</keyword>
<dbReference type="PANTHER" id="PTHR12358">
    <property type="entry name" value="SPHINGOSINE KINASE"/>
    <property type="match status" value="1"/>
</dbReference>
<evidence type="ECO:0000313" key="13">
    <source>
        <dbReference type="EMBL" id="ADV49093.1"/>
    </source>
</evidence>
<organism evidence="13 14">
    <name type="scientific">Cellulophaga algicola (strain DSM 14237 / IC166 / ACAM 630)</name>
    <dbReference type="NCBI Taxonomy" id="688270"/>
    <lineage>
        <taxon>Bacteria</taxon>
        <taxon>Pseudomonadati</taxon>
        <taxon>Bacteroidota</taxon>
        <taxon>Flavobacteriia</taxon>
        <taxon>Flavobacteriales</taxon>
        <taxon>Flavobacteriaceae</taxon>
        <taxon>Cellulophaga</taxon>
    </lineage>
</organism>
<dbReference type="GO" id="GO:0008654">
    <property type="term" value="P:phospholipid biosynthetic process"/>
    <property type="evidence" value="ECO:0007669"/>
    <property type="project" value="UniProtKB-KW"/>
</dbReference>
<evidence type="ECO:0000256" key="3">
    <source>
        <dbReference type="ARBA" id="ARBA00022679"/>
    </source>
</evidence>
<keyword evidence="14" id="KW-1185">Reference proteome</keyword>
<dbReference type="GO" id="GO:0016301">
    <property type="term" value="F:kinase activity"/>
    <property type="evidence" value="ECO:0007669"/>
    <property type="project" value="UniProtKB-KW"/>
</dbReference>
<evidence type="ECO:0000256" key="1">
    <source>
        <dbReference type="ARBA" id="ARBA00001946"/>
    </source>
</evidence>
<keyword evidence="11" id="KW-1208">Phospholipid metabolism</keyword>
<dbReference type="GO" id="GO:0005886">
    <property type="term" value="C:plasma membrane"/>
    <property type="evidence" value="ECO:0007669"/>
    <property type="project" value="TreeGrafter"/>
</dbReference>
<proteinExistence type="predicted"/>
<evidence type="ECO:0000256" key="7">
    <source>
        <dbReference type="ARBA" id="ARBA00022840"/>
    </source>
</evidence>
<gene>
    <name evidence="13" type="ordered locus">Celal_1792</name>
</gene>
<dbReference type="SMART" id="SM00046">
    <property type="entry name" value="DAGKc"/>
    <property type="match status" value="1"/>
</dbReference>
<dbReference type="OrthoDB" id="9786026at2"/>
<keyword evidence="6 13" id="KW-0418">Kinase</keyword>
<dbReference type="PROSITE" id="PS50146">
    <property type="entry name" value="DAGK"/>
    <property type="match status" value="1"/>
</dbReference>
<evidence type="ECO:0000256" key="11">
    <source>
        <dbReference type="ARBA" id="ARBA00023264"/>
    </source>
</evidence>
<dbReference type="HOGENOM" id="CLU_045532_1_2_10"/>
<evidence type="ECO:0000256" key="5">
    <source>
        <dbReference type="ARBA" id="ARBA00022741"/>
    </source>
</evidence>
<dbReference type="Gene3D" id="2.60.200.40">
    <property type="match status" value="1"/>
</dbReference>
<keyword evidence="10" id="KW-0594">Phospholipid biosynthesis</keyword>
<evidence type="ECO:0000256" key="2">
    <source>
        <dbReference type="ARBA" id="ARBA00022516"/>
    </source>
</evidence>
<dbReference type="Gene3D" id="3.40.50.10330">
    <property type="entry name" value="Probable inorganic polyphosphate/atp-NAD kinase, domain 1"/>
    <property type="match status" value="1"/>
</dbReference>
<dbReference type="NCBIfam" id="TIGR00147">
    <property type="entry name" value="YegS/Rv2252/BmrU family lipid kinase"/>
    <property type="match status" value="1"/>
</dbReference>
<dbReference type="InterPro" id="IPR005218">
    <property type="entry name" value="Diacylglycerol/lipid_kinase"/>
</dbReference>
<dbReference type="eggNOG" id="COG1597">
    <property type="taxonomic scope" value="Bacteria"/>
</dbReference>
<dbReference type="EMBL" id="CP002453">
    <property type="protein sequence ID" value="ADV49093.1"/>
    <property type="molecule type" value="Genomic_DNA"/>
</dbReference>
<keyword evidence="3" id="KW-0808">Transferase</keyword>
<dbReference type="KEGG" id="cao:Celal_1792"/>
<dbReference type="InterPro" id="IPR016064">
    <property type="entry name" value="NAD/diacylglycerol_kinase_sf"/>
</dbReference>
<keyword evidence="5" id="KW-0547">Nucleotide-binding</keyword>
<sequence length="295" mass="32783">MIQIHFIVNPIAGHGSSSLSKAFLESYFIGSVHQITVKYSEYKKHAIQLTKESIEEKAAIIVACGGDGTINEVASCLVGIAIPLGIIPIGSGNGLASNLKIPKNLRKALAVIRSNRTIKMDVGKINNRFFFSNTGVGFDAEVIKHYESKKKRSFLGYVYACLTSIKKIEHQETIEISFNNEIRIINPFIILISNSNEMGYHLSLTPKASLQDGLLDVLIISKINRLKIFWLGILVLIGKINWLNEAKNYQVKALELSRNDQSFLESQIDGEFHKLEKDSIKITVIEKALSVLVPS</sequence>
<dbReference type="STRING" id="688270.Celal_1792"/>
<evidence type="ECO:0000256" key="9">
    <source>
        <dbReference type="ARBA" id="ARBA00023098"/>
    </source>
</evidence>
<dbReference type="InterPro" id="IPR017438">
    <property type="entry name" value="ATP-NAD_kinase_N"/>
</dbReference>
<keyword evidence="2" id="KW-0444">Lipid biosynthesis</keyword>
<keyword evidence="9" id="KW-0443">Lipid metabolism</keyword>
<evidence type="ECO:0000259" key="12">
    <source>
        <dbReference type="PROSITE" id="PS50146"/>
    </source>
</evidence>
<dbReference type="InterPro" id="IPR050187">
    <property type="entry name" value="Lipid_Phosphate_FormReg"/>
</dbReference>